<gene>
    <name evidence="2" type="ORF">H257_13630</name>
</gene>
<dbReference type="VEuPathDB" id="FungiDB:H257_13630"/>
<organism evidence="2">
    <name type="scientific">Aphanomyces astaci</name>
    <name type="common">Crayfish plague agent</name>
    <dbReference type="NCBI Taxonomy" id="112090"/>
    <lineage>
        <taxon>Eukaryota</taxon>
        <taxon>Sar</taxon>
        <taxon>Stramenopiles</taxon>
        <taxon>Oomycota</taxon>
        <taxon>Saprolegniomycetes</taxon>
        <taxon>Saprolegniales</taxon>
        <taxon>Verrucalvaceae</taxon>
        <taxon>Aphanomyces</taxon>
    </lineage>
</organism>
<evidence type="ECO:0000256" key="1">
    <source>
        <dbReference type="SAM" id="MobiDB-lite"/>
    </source>
</evidence>
<dbReference type="EMBL" id="KI913163">
    <property type="protein sequence ID" value="ETV70850.1"/>
    <property type="molecule type" value="Genomic_DNA"/>
</dbReference>
<reference evidence="2" key="1">
    <citation type="submission" date="2013-12" db="EMBL/GenBank/DDBJ databases">
        <title>The Genome Sequence of Aphanomyces astaci APO3.</title>
        <authorList>
            <consortium name="The Broad Institute Genomics Platform"/>
            <person name="Russ C."/>
            <person name="Tyler B."/>
            <person name="van West P."/>
            <person name="Dieguez-Uribeondo J."/>
            <person name="Young S.K."/>
            <person name="Zeng Q."/>
            <person name="Gargeya S."/>
            <person name="Fitzgerald M."/>
            <person name="Abouelleil A."/>
            <person name="Alvarado L."/>
            <person name="Chapman S.B."/>
            <person name="Gainer-Dewar J."/>
            <person name="Goldberg J."/>
            <person name="Griggs A."/>
            <person name="Gujja S."/>
            <person name="Hansen M."/>
            <person name="Howarth C."/>
            <person name="Imamovic A."/>
            <person name="Ireland A."/>
            <person name="Larimer J."/>
            <person name="McCowan C."/>
            <person name="Murphy C."/>
            <person name="Pearson M."/>
            <person name="Poon T.W."/>
            <person name="Priest M."/>
            <person name="Roberts A."/>
            <person name="Saif S."/>
            <person name="Shea T."/>
            <person name="Sykes S."/>
            <person name="Wortman J."/>
            <person name="Nusbaum C."/>
            <person name="Birren B."/>
        </authorList>
    </citation>
    <scope>NUCLEOTIDE SEQUENCE [LARGE SCALE GENOMIC DNA]</scope>
    <source>
        <strain evidence="2">APO3</strain>
    </source>
</reference>
<accession>W4FTL0</accession>
<name>W4FTL0_APHAT</name>
<dbReference type="GeneID" id="20815626"/>
<feature type="region of interest" description="Disordered" evidence="1">
    <location>
        <begin position="18"/>
        <end position="44"/>
    </location>
</feature>
<feature type="compositionally biased region" description="Polar residues" evidence="1">
    <location>
        <begin position="21"/>
        <end position="31"/>
    </location>
</feature>
<protein>
    <submittedName>
        <fullName evidence="2">Uncharacterized protein</fullName>
    </submittedName>
</protein>
<proteinExistence type="predicted"/>
<sequence>MMYPAIERAREQFLQRGCRGQVSTGRESGNPPTAPPLMLSSSSRTTRTPFMYGEQSLTTLGECLERDLQGLHAATTTSLCEVEAMFGELVSMMAQSPRTSIALHWPDGKANANQRSLPTDASTTVAVNDKATCTSSNQLETKATQTSEPQVACVSTVDLTHINLQISLEQCLSRQLRRNKLSALGERMKLRCVVLTWRKVQLSRMQWADRAAAACAAVACPTEEDTWMHEIRERDGKYGMAKAAHARRTCRRVLIAWFRILAGRKAEGFC</sequence>
<dbReference type="AlphaFoldDB" id="W4FTL0"/>
<dbReference type="RefSeq" id="XP_009839513.1">
    <property type="nucleotide sequence ID" value="XM_009841211.1"/>
</dbReference>
<evidence type="ECO:0000313" key="2">
    <source>
        <dbReference type="EMBL" id="ETV70850.1"/>
    </source>
</evidence>